<evidence type="ECO:0000256" key="2">
    <source>
        <dbReference type="RuleBase" id="RU362080"/>
    </source>
</evidence>
<dbReference type="EMBL" id="MHRP01000028">
    <property type="protein sequence ID" value="OHA26677.1"/>
    <property type="molecule type" value="Genomic_DNA"/>
</dbReference>
<comment type="caution">
    <text evidence="3">The sequence shown here is derived from an EMBL/GenBank/DDBJ whole genome shotgun (WGS) entry which is preliminary data.</text>
</comment>
<comment type="function">
    <text evidence="2">Antitoxin component of a type II toxin-antitoxin (TA) system.</text>
</comment>
<comment type="similarity">
    <text evidence="1 2">Belongs to the phD/YefM antitoxin family.</text>
</comment>
<dbReference type="InterPro" id="IPR006442">
    <property type="entry name" value="Antitoxin_Phd/YefM"/>
</dbReference>
<name>A0A1G2MS02_9BACT</name>
<proteinExistence type="inferred from homology"/>
<evidence type="ECO:0000313" key="4">
    <source>
        <dbReference type="Proteomes" id="UP000177943"/>
    </source>
</evidence>
<organism evidence="3 4">
    <name type="scientific">Candidatus Taylorbacteria bacterium RIFCSPHIGHO2_02_FULL_45_35</name>
    <dbReference type="NCBI Taxonomy" id="1802311"/>
    <lineage>
        <taxon>Bacteria</taxon>
        <taxon>Candidatus Tayloriibacteriota</taxon>
    </lineage>
</organism>
<evidence type="ECO:0000313" key="3">
    <source>
        <dbReference type="EMBL" id="OHA26677.1"/>
    </source>
</evidence>
<dbReference type="Gene3D" id="3.40.1620.10">
    <property type="entry name" value="YefM-like domain"/>
    <property type="match status" value="1"/>
</dbReference>
<dbReference type="AlphaFoldDB" id="A0A1G2MS02"/>
<reference evidence="3 4" key="1">
    <citation type="journal article" date="2016" name="Nat. Commun.">
        <title>Thousands of microbial genomes shed light on interconnected biogeochemical processes in an aquifer system.</title>
        <authorList>
            <person name="Anantharaman K."/>
            <person name="Brown C.T."/>
            <person name="Hug L.A."/>
            <person name="Sharon I."/>
            <person name="Castelle C.J."/>
            <person name="Probst A.J."/>
            <person name="Thomas B.C."/>
            <person name="Singh A."/>
            <person name="Wilkins M.J."/>
            <person name="Karaoz U."/>
            <person name="Brodie E.L."/>
            <person name="Williams K.H."/>
            <person name="Hubbard S.S."/>
            <person name="Banfield J.F."/>
        </authorList>
    </citation>
    <scope>NUCLEOTIDE SEQUENCE [LARGE SCALE GENOMIC DNA]</scope>
</reference>
<sequence>MWGVFLSLFSVSLFVILVVQLNTQNMFQKIEKTVGVSDFRTDLPAYLKRAKEKPLVITTARGGEPYVLLSADAYNKLVEEREDDIDASELTRLVKENKHKSKIAWR</sequence>
<dbReference type="SUPFAM" id="SSF143120">
    <property type="entry name" value="YefM-like"/>
    <property type="match status" value="1"/>
</dbReference>
<dbReference type="NCBIfam" id="TIGR01552">
    <property type="entry name" value="phd_fam"/>
    <property type="match status" value="1"/>
</dbReference>
<evidence type="ECO:0000256" key="1">
    <source>
        <dbReference type="ARBA" id="ARBA00009981"/>
    </source>
</evidence>
<dbReference type="Pfam" id="PF02604">
    <property type="entry name" value="PhdYeFM_antitox"/>
    <property type="match status" value="1"/>
</dbReference>
<dbReference type="Proteomes" id="UP000177943">
    <property type="component" value="Unassembled WGS sequence"/>
</dbReference>
<protein>
    <recommendedName>
        <fullName evidence="2">Antitoxin</fullName>
    </recommendedName>
</protein>
<dbReference type="InterPro" id="IPR036165">
    <property type="entry name" value="YefM-like_sf"/>
</dbReference>
<accession>A0A1G2MS02</accession>
<gene>
    <name evidence="3" type="ORF">A3D56_02635</name>
</gene>